<evidence type="ECO:0000256" key="6">
    <source>
        <dbReference type="ARBA" id="ARBA00022837"/>
    </source>
</evidence>
<keyword evidence="3" id="KW-0479">Metal-binding</keyword>
<evidence type="ECO:0000256" key="1">
    <source>
        <dbReference type="ARBA" id="ARBA00006249"/>
    </source>
</evidence>
<keyword evidence="2" id="KW-0719">Serine esterase</keyword>
<protein>
    <submittedName>
        <fullName evidence="9">Tannase/feruloyl esterase family alpha/beta hydrolase</fullName>
    </submittedName>
</protein>
<dbReference type="Gene3D" id="3.40.50.1820">
    <property type="entry name" value="alpha/beta hydrolase"/>
    <property type="match status" value="1"/>
</dbReference>
<evidence type="ECO:0000313" key="10">
    <source>
        <dbReference type="Proteomes" id="UP000241167"/>
    </source>
</evidence>
<feature type="signal peptide" evidence="8">
    <location>
        <begin position="1"/>
        <end position="21"/>
    </location>
</feature>
<dbReference type="EMBL" id="PXYI01000003">
    <property type="protein sequence ID" value="PSJ40931.1"/>
    <property type="molecule type" value="Genomic_DNA"/>
</dbReference>
<dbReference type="OrthoDB" id="7197884at2"/>
<keyword evidence="10" id="KW-1185">Reference proteome</keyword>
<dbReference type="Proteomes" id="UP000241167">
    <property type="component" value="Unassembled WGS sequence"/>
</dbReference>
<feature type="chain" id="PRO_5015122953" evidence="8">
    <location>
        <begin position="22"/>
        <end position="509"/>
    </location>
</feature>
<evidence type="ECO:0000256" key="3">
    <source>
        <dbReference type="ARBA" id="ARBA00022723"/>
    </source>
</evidence>
<evidence type="ECO:0000256" key="5">
    <source>
        <dbReference type="ARBA" id="ARBA00022801"/>
    </source>
</evidence>
<evidence type="ECO:0000256" key="8">
    <source>
        <dbReference type="SAM" id="SignalP"/>
    </source>
</evidence>
<comment type="similarity">
    <text evidence="1">Belongs to the tannase family.</text>
</comment>
<evidence type="ECO:0000256" key="2">
    <source>
        <dbReference type="ARBA" id="ARBA00022487"/>
    </source>
</evidence>
<dbReference type="RefSeq" id="WP_106513085.1">
    <property type="nucleotide sequence ID" value="NZ_PXYI01000003.1"/>
</dbReference>
<dbReference type="GO" id="GO:0052689">
    <property type="term" value="F:carboxylic ester hydrolase activity"/>
    <property type="evidence" value="ECO:0007669"/>
    <property type="project" value="UniProtKB-KW"/>
</dbReference>
<organism evidence="9 10">
    <name type="scientific">Allosphingosinicella deserti</name>
    <dbReference type="NCBI Taxonomy" id="2116704"/>
    <lineage>
        <taxon>Bacteria</taxon>
        <taxon>Pseudomonadati</taxon>
        <taxon>Pseudomonadota</taxon>
        <taxon>Alphaproteobacteria</taxon>
        <taxon>Sphingomonadales</taxon>
        <taxon>Sphingomonadaceae</taxon>
        <taxon>Allosphingosinicella</taxon>
    </lineage>
</organism>
<comment type="caution">
    <text evidence="9">The sequence shown here is derived from an EMBL/GenBank/DDBJ whole genome shotgun (WGS) entry which is preliminary data.</text>
</comment>
<gene>
    <name evidence="9" type="ORF">C7I55_11730</name>
</gene>
<keyword evidence="6" id="KW-0106">Calcium</keyword>
<keyword evidence="7" id="KW-1015">Disulfide bond</keyword>
<dbReference type="SUPFAM" id="SSF53474">
    <property type="entry name" value="alpha/beta-Hydrolases"/>
    <property type="match status" value="1"/>
</dbReference>
<accession>A0A2P7QSJ3</accession>
<evidence type="ECO:0000256" key="4">
    <source>
        <dbReference type="ARBA" id="ARBA00022729"/>
    </source>
</evidence>
<dbReference type="GO" id="GO:0046872">
    <property type="term" value="F:metal ion binding"/>
    <property type="evidence" value="ECO:0007669"/>
    <property type="project" value="UniProtKB-KW"/>
</dbReference>
<dbReference type="InterPro" id="IPR011118">
    <property type="entry name" value="Tannase/feruloyl_esterase"/>
</dbReference>
<sequence length="509" mass="54492">MRLAAAALAAALLAAAAPAAASPCDGVDTIRVADVRIVRTTEVGPENPFTPPFAAAQPLTTPFCRIEGVIEREIGFELWLPAPAAWNRRLLVGGVGGQAGNLNYRELARGVTRGYASASNDTGHKADDRHWLLGRPDRAANYAHRANHLLAVKTKTIIAAYYRAVVRNAFFVGCSGGGRQALTEVQRYPQDFDAVIAGAPGVNTPAMSARRMWEMQQHSRWGTLLDAADWKRVADAAVASCDGLDGVADGVIDDPTRCRFDPGILACAAGSQDGCLSPEQLAAVRTLYAPLNDENGRRVDDGLLPGILVSPTQLPEPFTPGPPYLAVSLFGDGVHADPNWDPRGFSIARDLPAIDRVMNLHADNPDIRPFLRNGGKLILYHGWADPLVAPQSTIAYHRALLARSGNEAVRGVRLFMAPGVDHCVGGAGPDLFGGAGGDAPIADPEHDLLSALERWIDEGRAPERIVASKRKGDRIVRTRPLCAWPARPRYRGNGDTDDAANFTCEAKGR</sequence>
<dbReference type="PANTHER" id="PTHR33938:SF15">
    <property type="entry name" value="FERULOYL ESTERASE B-RELATED"/>
    <property type="match status" value="1"/>
</dbReference>
<dbReference type="PANTHER" id="PTHR33938">
    <property type="entry name" value="FERULOYL ESTERASE B-RELATED"/>
    <property type="match status" value="1"/>
</dbReference>
<dbReference type="Pfam" id="PF07519">
    <property type="entry name" value="Tannase"/>
    <property type="match status" value="2"/>
</dbReference>
<proteinExistence type="inferred from homology"/>
<reference evidence="9 10" key="1">
    <citation type="submission" date="2018-03" db="EMBL/GenBank/DDBJ databases">
        <title>The draft genome of Sphingosinicella sp. GL-C-18.</title>
        <authorList>
            <person name="Liu L."/>
            <person name="Li L."/>
            <person name="Liang L."/>
            <person name="Zhang X."/>
            <person name="Wang T."/>
        </authorList>
    </citation>
    <scope>NUCLEOTIDE SEQUENCE [LARGE SCALE GENOMIC DNA]</scope>
    <source>
        <strain evidence="9 10">GL-C-18</strain>
    </source>
</reference>
<keyword evidence="5 9" id="KW-0378">Hydrolase</keyword>
<evidence type="ECO:0000313" key="9">
    <source>
        <dbReference type="EMBL" id="PSJ40931.1"/>
    </source>
</evidence>
<evidence type="ECO:0000256" key="7">
    <source>
        <dbReference type="ARBA" id="ARBA00023157"/>
    </source>
</evidence>
<dbReference type="AlphaFoldDB" id="A0A2P7QSJ3"/>
<dbReference type="InterPro" id="IPR029058">
    <property type="entry name" value="AB_hydrolase_fold"/>
</dbReference>
<keyword evidence="4 8" id="KW-0732">Signal</keyword>
<name>A0A2P7QSJ3_9SPHN</name>